<organism evidence="1 2">
    <name type="scientific">Talaromyces rugulosus</name>
    <name type="common">Penicillium rugulosum</name>
    <dbReference type="NCBI Taxonomy" id="121627"/>
    <lineage>
        <taxon>Eukaryota</taxon>
        <taxon>Fungi</taxon>
        <taxon>Dikarya</taxon>
        <taxon>Ascomycota</taxon>
        <taxon>Pezizomycotina</taxon>
        <taxon>Eurotiomycetes</taxon>
        <taxon>Eurotiomycetidae</taxon>
        <taxon>Eurotiales</taxon>
        <taxon>Trichocomaceae</taxon>
        <taxon>Talaromyces</taxon>
        <taxon>Talaromyces sect. Islandici</taxon>
    </lineage>
</organism>
<dbReference type="OrthoDB" id="5393606at2759"/>
<dbReference type="Proteomes" id="UP000509510">
    <property type="component" value="Chromosome II"/>
</dbReference>
<evidence type="ECO:0000313" key="2">
    <source>
        <dbReference type="Proteomes" id="UP000509510"/>
    </source>
</evidence>
<dbReference type="AlphaFoldDB" id="A0A7H8QPL3"/>
<proteinExistence type="predicted"/>
<keyword evidence="2" id="KW-1185">Reference proteome</keyword>
<protein>
    <submittedName>
        <fullName evidence="1">Uncharacterized protein</fullName>
    </submittedName>
</protein>
<gene>
    <name evidence="1" type="ORF">TRUGW13939_02940</name>
</gene>
<name>A0A7H8QPL3_TALRU</name>
<sequence>MRNPLFSAVGRHLRGILLSFISLPLWFGNIRRSLGLLDPSPATTHSALTSSIKPPKEAIRHRYLPISIDVSTSHGNIGPGRRIDNIYSGLGASIARMVKYIEVELGGYSALISDHYRTETQAYYFLMLEAGLSVVVANLPSLWLFFTSILPEKVANSVHSISSLSSLELPWRSDRGSNSSANAAGHDASISINNRCLDVSSGLAQISHCHLVVEQSLHDNPKGQAFEAIKLHNVAIGGSQEQMRSVAEGQIIVENTIRLALVSIYVLALRFSLFATSLDSIYGNHHHSWHTSQHD</sequence>
<dbReference type="GeneID" id="55990447"/>
<reference evidence="2" key="1">
    <citation type="submission" date="2020-06" db="EMBL/GenBank/DDBJ databases">
        <title>A chromosome-scale genome assembly of Talaromyces rugulosus W13939.</title>
        <authorList>
            <person name="Wang B."/>
            <person name="Guo L."/>
            <person name="Ye K."/>
            <person name="Wang L."/>
        </authorList>
    </citation>
    <scope>NUCLEOTIDE SEQUENCE [LARGE SCALE GENOMIC DNA]</scope>
    <source>
        <strain evidence="2">W13939</strain>
    </source>
</reference>
<dbReference type="KEGG" id="trg:TRUGW13939_02940"/>
<evidence type="ECO:0000313" key="1">
    <source>
        <dbReference type="EMBL" id="QKX55842.1"/>
    </source>
</evidence>
<accession>A0A7H8QPL3</accession>
<dbReference type="EMBL" id="CP055899">
    <property type="protein sequence ID" value="QKX55842.1"/>
    <property type="molecule type" value="Genomic_DNA"/>
</dbReference>
<dbReference type="RefSeq" id="XP_035342020.1">
    <property type="nucleotide sequence ID" value="XM_035486127.1"/>
</dbReference>